<name>A0ABQ8JKK8_DERPT</name>
<protein>
    <submittedName>
        <fullName evidence="1">Uncharacterized protein</fullName>
    </submittedName>
</protein>
<organism evidence="1 2">
    <name type="scientific">Dermatophagoides pteronyssinus</name>
    <name type="common">European house dust mite</name>
    <dbReference type="NCBI Taxonomy" id="6956"/>
    <lineage>
        <taxon>Eukaryota</taxon>
        <taxon>Metazoa</taxon>
        <taxon>Ecdysozoa</taxon>
        <taxon>Arthropoda</taxon>
        <taxon>Chelicerata</taxon>
        <taxon>Arachnida</taxon>
        <taxon>Acari</taxon>
        <taxon>Acariformes</taxon>
        <taxon>Sarcoptiformes</taxon>
        <taxon>Astigmata</taxon>
        <taxon>Psoroptidia</taxon>
        <taxon>Analgoidea</taxon>
        <taxon>Pyroglyphidae</taxon>
        <taxon>Dermatophagoidinae</taxon>
        <taxon>Dermatophagoides</taxon>
    </lineage>
</organism>
<accession>A0ABQ8JKK8</accession>
<comment type="caution">
    <text evidence="1">The sequence shown here is derived from an EMBL/GenBank/DDBJ whole genome shotgun (WGS) entry which is preliminary data.</text>
</comment>
<evidence type="ECO:0000313" key="2">
    <source>
        <dbReference type="Proteomes" id="UP000887458"/>
    </source>
</evidence>
<evidence type="ECO:0000313" key="1">
    <source>
        <dbReference type="EMBL" id="KAH9422973.1"/>
    </source>
</evidence>
<proteinExistence type="predicted"/>
<gene>
    <name evidence="1" type="ORF">DERP_007564</name>
</gene>
<reference evidence="1 2" key="1">
    <citation type="journal article" date="2018" name="J. Allergy Clin. Immunol.">
        <title>High-quality assembly of Dermatophagoides pteronyssinus genome and transcriptome reveals a wide range of novel allergens.</title>
        <authorList>
            <person name="Liu X.Y."/>
            <person name="Yang K.Y."/>
            <person name="Wang M.Q."/>
            <person name="Kwok J.S."/>
            <person name="Zeng X."/>
            <person name="Yang Z."/>
            <person name="Xiao X.J."/>
            <person name="Lau C.P."/>
            <person name="Li Y."/>
            <person name="Huang Z.M."/>
            <person name="Ba J.G."/>
            <person name="Yim A.K."/>
            <person name="Ouyang C.Y."/>
            <person name="Ngai S.M."/>
            <person name="Chan T.F."/>
            <person name="Leung E.L."/>
            <person name="Liu L."/>
            <person name="Liu Z.G."/>
            <person name="Tsui S.K."/>
        </authorList>
    </citation>
    <scope>NUCLEOTIDE SEQUENCE [LARGE SCALE GENOMIC DNA]</scope>
    <source>
        <strain evidence="1">Derp</strain>
    </source>
</reference>
<keyword evidence="2" id="KW-1185">Reference proteome</keyword>
<dbReference type="EMBL" id="NJHN03000034">
    <property type="protein sequence ID" value="KAH9422973.1"/>
    <property type="molecule type" value="Genomic_DNA"/>
</dbReference>
<sequence>MKLFIIHERHRFGSHILIHNNNNNNLNAKQGHGYFDNGSCSMLFIIILCPCQIYKNLSYEQWSVIIINGHHPSFCEVIVANLVLMLYHNI</sequence>
<reference evidence="1 2" key="2">
    <citation type="journal article" date="2022" name="Mol. Biol. Evol.">
        <title>Comparative Genomics Reveals Insights into the Divergent Evolution of Astigmatic Mites and Household Pest Adaptations.</title>
        <authorList>
            <person name="Xiong Q."/>
            <person name="Wan A.T."/>
            <person name="Liu X."/>
            <person name="Fung C.S."/>
            <person name="Xiao X."/>
            <person name="Malainual N."/>
            <person name="Hou J."/>
            <person name="Wang L."/>
            <person name="Wang M."/>
            <person name="Yang K.Y."/>
            <person name="Cui Y."/>
            <person name="Leung E.L."/>
            <person name="Nong W."/>
            <person name="Shin S.K."/>
            <person name="Au S.W."/>
            <person name="Jeong K.Y."/>
            <person name="Chew F.T."/>
            <person name="Hui J.H."/>
            <person name="Leung T.F."/>
            <person name="Tungtrongchitr A."/>
            <person name="Zhong N."/>
            <person name="Liu Z."/>
            <person name="Tsui S.K."/>
        </authorList>
    </citation>
    <scope>NUCLEOTIDE SEQUENCE [LARGE SCALE GENOMIC DNA]</scope>
    <source>
        <strain evidence="1">Derp</strain>
    </source>
</reference>
<dbReference type="Proteomes" id="UP000887458">
    <property type="component" value="Unassembled WGS sequence"/>
</dbReference>